<evidence type="ECO:0000256" key="5">
    <source>
        <dbReference type="SAM" id="Phobius"/>
    </source>
</evidence>
<dbReference type="InterPro" id="IPR036259">
    <property type="entry name" value="MFS_trans_sf"/>
</dbReference>
<reference evidence="6 7" key="1">
    <citation type="submission" date="2016-03" db="EMBL/GenBank/DDBJ databases">
        <title>EvidentialGene: Evidence-directed Construction of Genes on Genomes.</title>
        <authorList>
            <person name="Gilbert D.G."/>
            <person name="Choi J.-H."/>
            <person name="Mockaitis K."/>
            <person name="Colbourne J."/>
            <person name="Pfrender M."/>
        </authorList>
    </citation>
    <scope>NUCLEOTIDE SEQUENCE [LARGE SCALE GENOMIC DNA]</scope>
    <source>
        <strain evidence="6 7">Xinb3</strain>
        <tissue evidence="6">Complete organism</tissue>
    </source>
</reference>
<dbReference type="EMBL" id="LRGB01010350">
    <property type="protein sequence ID" value="KZS00370.1"/>
    <property type="molecule type" value="Genomic_DNA"/>
</dbReference>
<dbReference type="GO" id="GO:0022857">
    <property type="term" value="F:transmembrane transporter activity"/>
    <property type="evidence" value="ECO:0007669"/>
    <property type="project" value="TreeGrafter"/>
</dbReference>
<proteinExistence type="predicted"/>
<keyword evidence="4 5" id="KW-0472">Membrane</keyword>
<sequence length="50" mass="5591">DLAIPWKALATSGPFWAILVAHSCSHFGWNMLLVELPTYMKAILSFNISQ</sequence>
<comment type="subcellular location">
    <subcellularLocation>
        <location evidence="1">Membrane</location>
        <topology evidence="1">Multi-pass membrane protein</topology>
    </subcellularLocation>
</comment>
<comment type="caution">
    <text evidence="6">The sequence shown here is derived from an EMBL/GenBank/DDBJ whole genome shotgun (WGS) entry which is preliminary data.</text>
</comment>
<keyword evidence="3 5" id="KW-1133">Transmembrane helix</keyword>
<evidence type="ECO:0000256" key="2">
    <source>
        <dbReference type="ARBA" id="ARBA00022692"/>
    </source>
</evidence>
<dbReference type="InterPro" id="IPR050382">
    <property type="entry name" value="MFS_Na/Anion_cotransporter"/>
</dbReference>
<evidence type="ECO:0000313" key="7">
    <source>
        <dbReference type="Proteomes" id="UP000076858"/>
    </source>
</evidence>
<dbReference type="AlphaFoldDB" id="A0A164HLY4"/>
<dbReference type="Proteomes" id="UP000076858">
    <property type="component" value="Unassembled WGS sequence"/>
</dbReference>
<dbReference type="GO" id="GO:0016020">
    <property type="term" value="C:membrane"/>
    <property type="evidence" value="ECO:0007669"/>
    <property type="project" value="UniProtKB-SubCell"/>
</dbReference>
<protein>
    <submittedName>
        <fullName evidence="6">Inorganic phosphate cotransporter</fullName>
    </submittedName>
</protein>
<keyword evidence="7" id="KW-1185">Reference proteome</keyword>
<feature type="non-terminal residue" evidence="6">
    <location>
        <position position="50"/>
    </location>
</feature>
<dbReference type="SUPFAM" id="SSF103473">
    <property type="entry name" value="MFS general substrate transporter"/>
    <property type="match status" value="1"/>
</dbReference>
<evidence type="ECO:0000256" key="4">
    <source>
        <dbReference type="ARBA" id="ARBA00023136"/>
    </source>
</evidence>
<evidence type="ECO:0000256" key="3">
    <source>
        <dbReference type="ARBA" id="ARBA00022989"/>
    </source>
</evidence>
<accession>A0A164HLY4</accession>
<dbReference type="STRING" id="35525.A0A164HLY4"/>
<dbReference type="PANTHER" id="PTHR11662:SF457">
    <property type="entry name" value="MAJOR FACILITATOR SUPERFAMILY TRANSPORTER 3"/>
    <property type="match status" value="1"/>
</dbReference>
<feature type="non-terminal residue" evidence="6">
    <location>
        <position position="1"/>
    </location>
</feature>
<name>A0A164HLY4_9CRUS</name>
<dbReference type="PANTHER" id="PTHR11662">
    <property type="entry name" value="SOLUTE CARRIER FAMILY 17"/>
    <property type="match status" value="1"/>
</dbReference>
<keyword evidence="2 5" id="KW-0812">Transmembrane</keyword>
<evidence type="ECO:0000313" key="6">
    <source>
        <dbReference type="EMBL" id="KZS00370.1"/>
    </source>
</evidence>
<gene>
    <name evidence="6" type="ORF">APZ42_003335</name>
</gene>
<organism evidence="6 7">
    <name type="scientific">Daphnia magna</name>
    <dbReference type="NCBI Taxonomy" id="35525"/>
    <lineage>
        <taxon>Eukaryota</taxon>
        <taxon>Metazoa</taxon>
        <taxon>Ecdysozoa</taxon>
        <taxon>Arthropoda</taxon>
        <taxon>Crustacea</taxon>
        <taxon>Branchiopoda</taxon>
        <taxon>Diplostraca</taxon>
        <taxon>Cladocera</taxon>
        <taxon>Anomopoda</taxon>
        <taxon>Daphniidae</taxon>
        <taxon>Daphnia</taxon>
    </lineage>
</organism>
<evidence type="ECO:0000256" key="1">
    <source>
        <dbReference type="ARBA" id="ARBA00004141"/>
    </source>
</evidence>
<dbReference type="GO" id="GO:0006820">
    <property type="term" value="P:monoatomic anion transport"/>
    <property type="evidence" value="ECO:0007669"/>
    <property type="project" value="TreeGrafter"/>
</dbReference>
<feature type="transmembrane region" description="Helical" evidence="5">
    <location>
        <begin position="15"/>
        <end position="34"/>
    </location>
</feature>